<evidence type="ECO:0000313" key="4">
    <source>
        <dbReference type="Proteomes" id="UP001485459"/>
    </source>
</evidence>
<gene>
    <name evidence="3" type="ORF">WJU16_21305</name>
</gene>
<feature type="chain" id="PRO_5047471977" evidence="1">
    <location>
        <begin position="27"/>
        <end position="244"/>
    </location>
</feature>
<name>A0ABZ2YMW0_9BACT</name>
<evidence type="ECO:0000259" key="2">
    <source>
        <dbReference type="Pfam" id="PF14344"/>
    </source>
</evidence>
<dbReference type="Pfam" id="PF14344">
    <property type="entry name" value="DUF4397"/>
    <property type="match status" value="1"/>
</dbReference>
<dbReference type="RefSeq" id="WP_341835422.1">
    <property type="nucleotide sequence ID" value="NZ_CP149822.1"/>
</dbReference>
<evidence type="ECO:0000256" key="1">
    <source>
        <dbReference type="SAM" id="SignalP"/>
    </source>
</evidence>
<dbReference type="PROSITE" id="PS51257">
    <property type="entry name" value="PROKAR_LIPOPROTEIN"/>
    <property type="match status" value="1"/>
</dbReference>
<protein>
    <submittedName>
        <fullName evidence="3">DUF4397 domain-containing protein</fullName>
    </submittedName>
</protein>
<feature type="signal peptide" evidence="1">
    <location>
        <begin position="1"/>
        <end position="26"/>
    </location>
</feature>
<dbReference type="EMBL" id="CP149822">
    <property type="protein sequence ID" value="WZN40505.1"/>
    <property type="molecule type" value="Genomic_DNA"/>
</dbReference>
<dbReference type="InterPro" id="IPR025510">
    <property type="entry name" value="DUF4397"/>
</dbReference>
<dbReference type="Proteomes" id="UP001485459">
    <property type="component" value="Chromosome"/>
</dbReference>
<organism evidence="3 4">
    <name type="scientific">Chitinophaga pollutisoli</name>
    <dbReference type="NCBI Taxonomy" id="3133966"/>
    <lineage>
        <taxon>Bacteria</taxon>
        <taxon>Pseudomonadati</taxon>
        <taxon>Bacteroidota</taxon>
        <taxon>Chitinophagia</taxon>
        <taxon>Chitinophagales</taxon>
        <taxon>Chitinophagaceae</taxon>
        <taxon>Chitinophaga</taxon>
    </lineage>
</organism>
<proteinExistence type="predicted"/>
<accession>A0ABZ2YMW0</accession>
<reference evidence="4" key="1">
    <citation type="submission" date="2024-03" db="EMBL/GenBank/DDBJ databases">
        <title>Chitinophaga horti sp. nov., isolated from garden soil.</title>
        <authorList>
            <person name="Lee D.S."/>
            <person name="Han D.M."/>
            <person name="Baek J.H."/>
            <person name="Choi D.G."/>
            <person name="Jeon J.H."/>
            <person name="Jeon C.O."/>
        </authorList>
    </citation>
    <scope>NUCLEOTIDE SEQUENCE [LARGE SCALE GENOMIC DNA]</scope>
    <source>
        <strain evidence="4">GPA1</strain>
    </source>
</reference>
<sequence length="244" mass="26976">MNIKTKERMVTKMSRLWTLAALTVVAATGFTSCLKNSDPQPQQPVTYVAFVNSLGTEYGVDIFMDAKKINSEQFKYGAADGALFTPKNYKIDFKKFGTEVLLASESAPFDTSRYTTLILHGDGSHADVHRILETWTNAATDRANVRFFNLVPNSGPVDLYIGETRVWGGRQYEDFMSGQYDQFTANNLGTFNIVAKGPGGDTLAIKEVSLAARGGFYNIMYQGIDSVTTGDLKPKITVMPYQNQ</sequence>
<keyword evidence="1" id="KW-0732">Signal</keyword>
<evidence type="ECO:0000313" key="3">
    <source>
        <dbReference type="EMBL" id="WZN40505.1"/>
    </source>
</evidence>
<feature type="domain" description="DUF4397" evidence="2">
    <location>
        <begin position="47"/>
        <end position="160"/>
    </location>
</feature>
<keyword evidence="4" id="KW-1185">Reference proteome</keyword>